<comment type="caution">
    <text evidence="1">The sequence shown here is derived from an EMBL/GenBank/DDBJ whole genome shotgun (WGS) entry which is preliminary data.</text>
</comment>
<protein>
    <submittedName>
        <fullName evidence="1">DUF982 domain-containing protein</fullName>
    </submittedName>
</protein>
<accession>A0ABS9QLM6</accession>
<proteinExistence type="predicted"/>
<dbReference type="RefSeq" id="WP_239369871.1">
    <property type="nucleotide sequence ID" value="NZ_JAKREW010000040.1"/>
</dbReference>
<dbReference type="Gene3D" id="6.10.250.730">
    <property type="match status" value="1"/>
</dbReference>
<evidence type="ECO:0000313" key="1">
    <source>
        <dbReference type="EMBL" id="MCG7508357.1"/>
    </source>
</evidence>
<dbReference type="InterPro" id="IPR010385">
    <property type="entry name" value="DUF982"/>
</dbReference>
<name>A0ABS9QLM6_9HYPH</name>
<dbReference type="Pfam" id="PF06169">
    <property type="entry name" value="DUF982"/>
    <property type="match status" value="1"/>
</dbReference>
<reference evidence="1 2" key="1">
    <citation type="submission" date="2022-02" db="EMBL/GenBank/DDBJ databases">
        <title>Draft genome sequence of Mezorhizobium retamae strain IRAMC:0171 isolated from Retama raetam nodules.</title>
        <authorList>
            <person name="Bengaied R."/>
            <person name="Sbissi I."/>
            <person name="Huber K."/>
            <person name="Ghodbane F."/>
            <person name="Nouioui I."/>
            <person name="Tarhouni M."/>
            <person name="Gtari M."/>
        </authorList>
    </citation>
    <scope>NUCLEOTIDE SEQUENCE [LARGE SCALE GENOMIC DNA]</scope>
    <source>
        <strain evidence="1 2">IRAMC:0171</strain>
    </source>
</reference>
<keyword evidence="2" id="KW-1185">Reference proteome</keyword>
<gene>
    <name evidence="1" type="ORF">L4923_25270</name>
</gene>
<dbReference type="EMBL" id="JAKREW010000040">
    <property type="protein sequence ID" value="MCG7508357.1"/>
    <property type="molecule type" value="Genomic_DNA"/>
</dbReference>
<dbReference type="Proteomes" id="UP001201701">
    <property type="component" value="Unassembled WGS sequence"/>
</dbReference>
<evidence type="ECO:0000313" key="2">
    <source>
        <dbReference type="Proteomes" id="UP001201701"/>
    </source>
</evidence>
<organism evidence="1 2">
    <name type="scientific">Mesorhizobium retamae</name>
    <dbReference type="NCBI Taxonomy" id="2912854"/>
    <lineage>
        <taxon>Bacteria</taxon>
        <taxon>Pseudomonadati</taxon>
        <taxon>Pseudomonadota</taxon>
        <taxon>Alphaproteobacteria</taxon>
        <taxon>Hyphomicrobiales</taxon>
        <taxon>Phyllobacteriaceae</taxon>
        <taxon>Mesorhizobium</taxon>
    </lineage>
</organism>
<sequence>MANPKFDRPVPIRIDDPRNVQSAQDAYDILTHWQGIPDLDHTGAIAVCCKAFKGQRSGKEARLAFQRFALNNGILADDAATTNSSSGSSRQR</sequence>